<comment type="caution">
    <text evidence="1">The sequence shown here is derived from an EMBL/GenBank/DDBJ whole genome shotgun (WGS) entry which is preliminary data.</text>
</comment>
<dbReference type="Proteomes" id="UP001420932">
    <property type="component" value="Unassembled WGS sequence"/>
</dbReference>
<name>A0AAP0Q0U1_9MAGN</name>
<reference evidence="1 2" key="1">
    <citation type="submission" date="2024-01" db="EMBL/GenBank/DDBJ databases">
        <title>Genome assemblies of Stephania.</title>
        <authorList>
            <person name="Yang L."/>
        </authorList>
    </citation>
    <scope>NUCLEOTIDE SEQUENCE [LARGE SCALE GENOMIC DNA]</scope>
    <source>
        <strain evidence="1">YNDBR</strain>
        <tissue evidence="1">Leaf</tissue>
    </source>
</reference>
<dbReference type="AlphaFoldDB" id="A0AAP0Q0U1"/>
<gene>
    <name evidence="1" type="ORF">Syun_003707</name>
</gene>
<dbReference type="EMBL" id="JBBNAF010000002">
    <property type="protein sequence ID" value="KAK9162805.1"/>
    <property type="molecule type" value="Genomic_DNA"/>
</dbReference>
<evidence type="ECO:0000313" key="2">
    <source>
        <dbReference type="Proteomes" id="UP001420932"/>
    </source>
</evidence>
<keyword evidence="2" id="KW-1185">Reference proteome</keyword>
<protein>
    <submittedName>
        <fullName evidence="1">Uncharacterized protein</fullName>
    </submittedName>
</protein>
<proteinExistence type="predicted"/>
<accession>A0AAP0Q0U1</accession>
<organism evidence="1 2">
    <name type="scientific">Stephania yunnanensis</name>
    <dbReference type="NCBI Taxonomy" id="152371"/>
    <lineage>
        <taxon>Eukaryota</taxon>
        <taxon>Viridiplantae</taxon>
        <taxon>Streptophyta</taxon>
        <taxon>Embryophyta</taxon>
        <taxon>Tracheophyta</taxon>
        <taxon>Spermatophyta</taxon>
        <taxon>Magnoliopsida</taxon>
        <taxon>Ranunculales</taxon>
        <taxon>Menispermaceae</taxon>
        <taxon>Menispermoideae</taxon>
        <taxon>Cissampelideae</taxon>
        <taxon>Stephania</taxon>
    </lineage>
</organism>
<evidence type="ECO:0000313" key="1">
    <source>
        <dbReference type="EMBL" id="KAK9162805.1"/>
    </source>
</evidence>
<sequence length="49" mass="5878">MVKDLQKYEKVGEHNMRLRDQLLVGLVVLYEDKERTNKTQRSLVIVFML</sequence>